<comment type="caution">
    <text evidence="8">The sequence shown here is derived from an EMBL/GenBank/DDBJ whole genome shotgun (WGS) entry which is preliminary data.</text>
</comment>
<sequence length="370" mass="38386">MPRPAGDRAADDGPEQARPARPGPARWLGPVRWLGAAVLLTAAVLVARSRHRELVEAYRIVTEVSRPGLLLAAACEAVSVVCFAAVQRWLLRTGGVRWGMGLTTAVVAAANAVAGALPGGAAFATAWVFRQMRRRGVEQALAAAVLAVAGALAVVSLFVLLVAGVLASGSTGPDAFVRPALGLLAAVAGTAALVLCLFRFAGSRRAVRNAAAALGKRFRRVREAETALVRLAGRARSVQPGFLPWVRPFAYSLGNWVFDGACLAAVLWALGIAVPWHGLLLSYALTQVTGSLRLTPGSLGIIEASLSALLVAHGLHPGQAIAATFLYRAISYWALQPVGWASWLGVTMGTAGVPEERRGGAGGAGQAPPR</sequence>
<reference evidence="8 9" key="1">
    <citation type="journal article" date="2019" name="Int. J. Syst. Evol. Microbiol.">
        <title>The Global Catalogue of Microorganisms (GCM) 10K type strain sequencing project: providing services to taxonomists for standard genome sequencing and annotation.</title>
        <authorList>
            <consortium name="The Broad Institute Genomics Platform"/>
            <consortium name="The Broad Institute Genome Sequencing Center for Infectious Disease"/>
            <person name="Wu L."/>
            <person name="Ma J."/>
        </authorList>
    </citation>
    <scope>NUCLEOTIDE SEQUENCE [LARGE SCALE GENOMIC DNA]</scope>
    <source>
        <strain evidence="8 9">JCM 6307</strain>
    </source>
</reference>
<comment type="subcellular location">
    <subcellularLocation>
        <location evidence="1">Cell membrane</location>
        <topology evidence="1">Multi-pass membrane protein</topology>
    </subcellularLocation>
</comment>
<evidence type="ECO:0000313" key="9">
    <source>
        <dbReference type="Proteomes" id="UP001501358"/>
    </source>
</evidence>
<evidence type="ECO:0000256" key="2">
    <source>
        <dbReference type="ARBA" id="ARBA00022475"/>
    </source>
</evidence>
<evidence type="ECO:0000256" key="3">
    <source>
        <dbReference type="ARBA" id="ARBA00022692"/>
    </source>
</evidence>
<feature type="transmembrane region" description="Helical" evidence="7">
    <location>
        <begin position="68"/>
        <end position="90"/>
    </location>
</feature>
<evidence type="ECO:0000256" key="7">
    <source>
        <dbReference type="SAM" id="Phobius"/>
    </source>
</evidence>
<keyword evidence="5 7" id="KW-0472">Membrane</keyword>
<dbReference type="PANTHER" id="PTHR39087">
    <property type="entry name" value="UPF0104 MEMBRANE PROTEIN MJ1595"/>
    <property type="match status" value="1"/>
</dbReference>
<dbReference type="Proteomes" id="UP001501358">
    <property type="component" value="Unassembled WGS sequence"/>
</dbReference>
<evidence type="ECO:0000256" key="1">
    <source>
        <dbReference type="ARBA" id="ARBA00004651"/>
    </source>
</evidence>
<protein>
    <recommendedName>
        <fullName evidence="10">Integral membrane protein</fullName>
    </recommendedName>
</protein>
<feature type="transmembrane region" description="Helical" evidence="7">
    <location>
        <begin position="256"/>
        <end position="277"/>
    </location>
</feature>
<proteinExistence type="predicted"/>
<evidence type="ECO:0000313" key="8">
    <source>
        <dbReference type="EMBL" id="GAA2479277.1"/>
    </source>
</evidence>
<keyword evidence="9" id="KW-1185">Reference proteome</keyword>
<feature type="compositionally biased region" description="Basic and acidic residues" evidence="6">
    <location>
        <begin position="1"/>
        <end position="11"/>
    </location>
</feature>
<keyword evidence="3 7" id="KW-0812">Transmembrane</keyword>
<evidence type="ECO:0000256" key="6">
    <source>
        <dbReference type="SAM" id="MobiDB-lite"/>
    </source>
</evidence>
<dbReference type="PANTHER" id="PTHR39087:SF2">
    <property type="entry name" value="UPF0104 MEMBRANE PROTEIN MJ1595"/>
    <property type="match status" value="1"/>
</dbReference>
<keyword evidence="2" id="KW-1003">Cell membrane</keyword>
<dbReference type="InterPro" id="IPR022791">
    <property type="entry name" value="L-PG_synthase/AglD"/>
</dbReference>
<feature type="region of interest" description="Disordered" evidence="6">
    <location>
        <begin position="1"/>
        <end position="24"/>
    </location>
</feature>
<evidence type="ECO:0000256" key="4">
    <source>
        <dbReference type="ARBA" id="ARBA00022989"/>
    </source>
</evidence>
<gene>
    <name evidence="8" type="ORF">GCM10010406_14350</name>
</gene>
<feature type="transmembrane region" description="Helical" evidence="7">
    <location>
        <begin position="141"/>
        <end position="167"/>
    </location>
</feature>
<feature type="transmembrane region" description="Helical" evidence="7">
    <location>
        <begin position="179"/>
        <end position="198"/>
    </location>
</feature>
<keyword evidence="4 7" id="KW-1133">Transmembrane helix</keyword>
<accession>A0ABN3L7P4</accession>
<dbReference type="NCBIfam" id="TIGR00374">
    <property type="entry name" value="flippase-like domain"/>
    <property type="match status" value="1"/>
</dbReference>
<name>A0ABN3L7P4_9ACTN</name>
<dbReference type="RefSeq" id="WP_344382266.1">
    <property type="nucleotide sequence ID" value="NZ_BAAATA010000006.1"/>
</dbReference>
<evidence type="ECO:0008006" key="10">
    <source>
        <dbReference type="Google" id="ProtNLM"/>
    </source>
</evidence>
<feature type="transmembrane region" description="Helical" evidence="7">
    <location>
        <begin position="297"/>
        <end position="315"/>
    </location>
</feature>
<dbReference type="Pfam" id="PF03706">
    <property type="entry name" value="LPG_synthase_TM"/>
    <property type="match status" value="1"/>
</dbReference>
<feature type="transmembrane region" description="Helical" evidence="7">
    <location>
        <begin position="102"/>
        <end position="129"/>
    </location>
</feature>
<feature type="transmembrane region" description="Helical" evidence="7">
    <location>
        <begin position="27"/>
        <end position="47"/>
    </location>
</feature>
<dbReference type="EMBL" id="BAAATA010000006">
    <property type="protein sequence ID" value="GAA2479277.1"/>
    <property type="molecule type" value="Genomic_DNA"/>
</dbReference>
<organism evidence="8 9">
    <name type="scientific">Streptomyces thermolineatus</name>
    <dbReference type="NCBI Taxonomy" id="44033"/>
    <lineage>
        <taxon>Bacteria</taxon>
        <taxon>Bacillati</taxon>
        <taxon>Actinomycetota</taxon>
        <taxon>Actinomycetes</taxon>
        <taxon>Kitasatosporales</taxon>
        <taxon>Streptomycetaceae</taxon>
        <taxon>Streptomyces</taxon>
    </lineage>
</organism>
<evidence type="ECO:0000256" key="5">
    <source>
        <dbReference type="ARBA" id="ARBA00023136"/>
    </source>
</evidence>